<protein>
    <submittedName>
        <fullName evidence="1">Uncharacterized protein</fullName>
    </submittedName>
</protein>
<sequence length="76" mass="8677">MKGANALKQAEYSNARPQVRKNNAWWEKVRLHGPQIVHLSGVSRRLETENILDSLPLMSRPQRVSALGRLFIGHTF</sequence>
<evidence type="ECO:0000313" key="2">
    <source>
        <dbReference type="Proteomes" id="UP001295794"/>
    </source>
</evidence>
<gene>
    <name evidence="1" type="ORF">MYCIT1_LOCUS31462</name>
</gene>
<evidence type="ECO:0000313" key="1">
    <source>
        <dbReference type="EMBL" id="CAK5280810.1"/>
    </source>
</evidence>
<dbReference type="EMBL" id="CAVNYO010000440">
    <property type="protein sequence ID" value="CAK5280810.1"/>
    <property type="molecule type" value="Genomic_DNA"/>
</dbReference>
<proteinExistence type="predicted"/>
<keyword evidence="2" id="KW-1185">Reference proteome</keyword>
<accession>A0AAD2K5T1</accession>
<name>A0AAD2K5T1_9AGAR</name>
<comment type="caution">
    <text evidence="1">The sequence shown here is derived from an EMBL/GenBank/DDBJ whole genome shotgun (WGS) entry which is preliminary data.</text>
</comment>
<dbReference type="Proteomes" id="UP001295794">
    <property type="component" value="Unassembled WGS sequence"/>
</dbReference>
<organism evidence="1 2">
    <name type="scientific">Mycena citricolor</name>
    <dbReference type="NCBI Taxonomy" id="2018698"/>
    <lineage>
        <taxon>Eukaryota</taxon>
        <taxon>Fungi</taxon>
        <taxon>Dikarya</taxon>
        <taxon>Basidiomycota</taxon>
        <taxon>Agaricomycotina</taxon>
        <taxon>Agaricomycetes</taxon>
        <taxon>Agaricomycetidae</taxon>
        <taxon>Agaricales</taxon>
        <taxon>Marasmiineae</taxon>
        <taxon>Mycenaceae</taxon>
        <taxon>Mycena</taxon>
    </lineage>
</organism>
<reference evidence="1" key="1">
    <citation type="submission" date="2023-11" db="EMBL/GenBank/DDBJ databases">
        <authorList>
            <person name="De Vega J J."/>
            <person name="De Vega J J."/>
        </authorList>
    </citation>
    <scope>NUCLEOTIDE SEQUENCE</scope>
</reference>
<dbReference type="AlphaFoldDB" id="A0AAD2K5T1"/>
<feature type="non-terminal residue" evidence="1">
    <location>
        <position position="76"/>
    </location>
</feature>